<comment type="caution">
    <text evidence="2">The sequence shown here is derived from an EMBL/GenBank/DDBJ whole genome shotgun (WGS) entry which is preliminary data.</text>
</comment>
<protein>
    <submittedName>
        <fullName evidence="2">Zinc finger protein, putative</fullName>
    </submittedName>
</protein>
<evidence type="ECO:0000313" key="3">
    <source>
        <dbReference type="Proteomes" id="UP001497744"/>
    </source>
</evidence>
<dbReference type="AlphaFoldDB" id="A0AAV4M377"/>
<feature type="compositionally biased region" description="Basic residues" evidence="1">
    <location>
        <begin position="27"/>
        <end position="37"/>
    </location>
</feature>
<feature type="compositionally biased region" description="Basic and acidic residues" evidence="1">
    <location>
        <begin position="38"/>
        <end position="49"/>
    </location>
</feature>
<name>A0AAV4M377_BABCB</name>
<proteinExistence type="predicted"/>
<dbReference type="RefSeq" id="XP_067717348.1">
    <property type="nucleotide sequence ID" value="XM_067861247.1"/>
</dbReference>
<keyword evidence="3" id="KW-1185">Reference proteome</keyword>
<evidence type="ECO:0000313" key="2">
    <source>
        <dbReference type="EMBL" id="GIX65279.1"/>
    </source>
</evidence>
<reference evidence="2 3" key="1">
    <citation type="submission" date="2021-06" db="EMBL/GenBank/DDBJ databases">
        <title>Genome sequence of Babesia caballi.</title>
        <authorList>
            <person name="Yamagishi J."/>
            <person name="Kidaka T."/>
            <person name="Ochi A."/>
        </authorList>
    </citation>
    <scope>NUCLEOTIDE SEQUENCE [LARGE SCALE GENOMIC DNA]</scope>
    <source>
        <strain evidence="2">USDA-D6B2</strain>
    </source>
</reference>
<organism evidence="2 3">
    <name type="scientific">Babesia caballi</name>
    <dbReference type="NCBI Taxonomy" id="5871"/>
    <lineage>
        <taxon>Eukaryota</taxon>
        <taxon>Sar</taxon>
        <taxon>Alveolata</taxon>
        <taxon>Apicomplexa</taxon>
        <taxon>Aconoidasida</taxon>
        <taxon>Piroplasmida</taxon>
        <taxon>Babesiidae</taxon>
        <taxon>Babesia</taxon>
    </lineage>
</organism>
<dbReference type="GeneID" id="94196760"/>
<gene>
    <name evidence="2" type="ORF">BcabD6B2_47140</name>
</gene>
<evidence type="ECO:0000256" key="1">
    <source>
        <dbReference type="SAM" id="MobiDB-lite"/>
    </source>
</evidence>
<sequence length="152" mass="16892">MNGYHNFCTGFPSIVAAAAHWEMLHGSSHKPAAKRGRRESNSEEADSRPPHHQVPLSEGAKRRDALDLRAAIENDAADCEKKGLSSWKTAHAGASYRPARRLCAICGFHGVYKCVECASKRISQLRTYVCGPRCLEIHKDQNCGRPLNLTHW</sequence>
<accession>A0AAV4M377</accession>
<feature type="region of interest" description="Disordered" evidence="1">
    <location>
        <begin position="27"/>
        <end position="62"/>
    </location>
</feature>
<dbReference type="EMBL" id="BPLF01000004">
    <property type="protein sequence ID" value="GIX65279.1"/>
    <property type="molecule type" value="Genomic_DNA"/>
</dbReference>
<dbReference type="Proteomes" id="UP001497744">
    <property type="component" value="Unassembled WGS sequence"/>
</dbReference>
<dbReference type="CDD" id="cd21437">
    <property type="entry name" value="zf-HIT_ZNHIT1_like"/>
    <property type="match status" value="1"/>
</dbReference>